<keyword evidence="1" id="KW-0472">Membrane</keyword>
<sequence length="73" mass="7114">MEHHPPTGQDPGGTGIARIPMSNAITAVIIAVAALAAGITVLMLTPGVLEGLGSAVTITGGGFTLAAKIAVPR</sequence>
<protein>
    <submittedName>
        <fullName evidence="2">Uncharacterized protein</fullName>
    </submittedName>
</protein>
<evidence type="ECO:0000313" key="3">
    <source>
        <dbReference type="Proteomes" id="UP000280197"/>
    </source>
</evidence>
<keyword evidence="3" id="KW-1185">Reference proteome</keyword>
<dbReference type="RefSeq" id="WP_079309012.1">
    <property type="nucleotide sequence ID" value="NZ_CP034463.1"/>
</dbReference>
<feature type="transmembrane region" description="Helical" evidence="1">
    <location>
        <begin position="24"/>
        <end position="45"/>
    </location>
</feature>
<proteinExistence type="predicted"/>
<keyword evidence="1" id="KW-1133">Transmembrane helix</keyword>
<evidence type="ECO:0000256" key="1">
    <source>
        <dbReference type="SAM" id="Phobius"/>
    </source>
</evidence>
<feature type="transmembrane region" description="Helical" evidence="1">
    <location>
        <begin position="51"/>
        <end position="71"/>
    </location>
</feature>
<dbReference type="EMBL" id="CP034463">
    <property type="protein sequence ID" value="AZP18753.1"/>
    <property type="molecule type" value="Genomic_DNA"/>
</dbReference>
<gene>
    <name evidence="2" type="ORF">EJC51_23330</name>
</gene>
<dbReference type="Proteomes" id="UP000280197">
    <property type="component" value="Chromosome"/>
</dbReference>
<accession>A0A3Q9C0I4</accession>
<dbReference type="AlphaFoldDB" id="A0A3Q9C0I4"/>
<dbReference type="KEGG" id="saqu:EJC51_23330"/>
<reference evidence="2 3" key="1">
    <citation type="submission" date="2018-12" db="EMBL/GenBank/DDBJ databases">
        <authorList>
            <person name="Li K."/>
        </authorList>
    </citation>
    <scope>NUCLEOTIDE SEQUENCE [LARGE SCALE GENOMIC DNA]</scope>
    <source>
        <strain evidence="3">CR22</strain>
    </source>
</reference>
<keyword evidence="1" id="KW-0812">Transmembrane</keyword>
<evidence type="ECO:0000313" key="2">
    <source>
        <dbReference type="EMBL" id="AZP18753.1"/>
    </source>
</evidence>
<name>A0A3Q9C0I4_9ACTN</name>
<organism evidence="2 3">
    <name type="scientific">Streptomyces aquilus</name>
    <dbReference type="NCBI Taxonomy" id="2548456"/>
    <lineage>
        <taxon>Bacteria</taxon>
        <taxon>Bacillati</taxon>
        <taxon>Actinomycetota</taxon>
        <taxon>Actinomycetes</taxon>
        <taxon>Kitasatosporales</taxon>
        <taxon>Streptomycetaceae</taxon>
        <taxon>Streptomyces</taxon>
    </lineage>
</organism>